<dbReference type="EMBL" id="JBHTJG010000014">
    <property type="protein sequence ID" value="MFD0948570.1"/>
    <property type="molecule type" value="Genomic_DNA"/>
</dbReference>
<dbReference type="CDD" id="cd00448">
    <property type="entry name" value="YjgF_YER057c_UK114_family"/>
    <property type="match status" value="1"/>
</dbReference>
<dbReference type="PANTHER" id="PTHR11803:SF39">
    <property type="entry name" value="2-IMINOBUTANOATE_2-IMINOPROPANOATE DEAMINASE"/>
    <property type="match status" value="1"/>
</dbReference>
<dbReference type="InterPro" id="IPR035959">
    <property type="entry name" value="RutC-like_sf"/>
</dbReference>
<dbReference type="InterPro" id="IPR006175">
    <property type="entry name" value="YjgF/YER057c/UK114"/>
</dbReference>
<dbReference type="Pfam" id="PF01042">
    <property type="entry name" value="Ribonuc_L-PSP"/>
    <property type="match status" value="1"/>
</dbReference>
<dbReference type="EC" id="3.5.-.-" evidence="1"/>
<dbReference type="GO" id="GO:0016787">
    <property type="term" value="F:hydrolase activity"/>
    <property type="evidence" value="ECO:0007669"/>
    <property type="project" value="UniProtKB-KW"/>
</dbReference>
<dbReference type="PROSITE" id="PS51257">
    <property type="entry name" value="PROKAR_LIPOPROTEIN"/>
    <property type="match status" value="1"/>
</dbReference>
<evidence type="ECO:0000313" key="2">
    <source>
        <dbReference type="Proteomes" id="UP001596977"/>
    </source>
</evidence>
<accession>A0ABW3HDQ7</accession>
<protein>
    <submittedName>
        <fullName evidence="1">RidA family protein</fullName>
        <ecNumber evidence="1">3.5.-.-</ecNumber>
    </submittedName>
</protein>
<dbReference type="Proteomes" id="UP001596977">
    <property type="component" value="Unassembled WGS sequence"/>
</dbReference>
<dbReference type="PANTHER" id="PTHR11803">
    <property type="entry name" value="2-IMINOBUTANOATE/2-IMINOPROPANOATE DEAMINASE RIDA"/>
    <property type="match status" value="1"/>
</dbReference>
<gene>
    <name evidence="1" type="ORF">ACFQ1E_19685</name>
</gene>
<dbReference type="Gene3D" id="3.30.1330.40">
    <property type="entry name" value="RutC-like"/>
    <property type="match status" value="1"/>
</dbReference>
<keyword evidence="2" id="KW-1185">Reference proteome</keyword>
<dbReference type="SUPFAM" id="SSF55298">
    <property type="entry name" value="YjgF-like"/>
    <property type="match status" value="1"/>
</dbReference>
<reference evidence="2" key="1">
    <citation type="journal article" date="2019" name="Int. J. Syst. Evol. Microbiol.">
        <title>The Global Catalogue of Microorganisms (GCM) 10K type strain sequencing project: providing services to taxonomists for standard genome sequencing and annotation.</title>
        <authorList>
            <consortium name="The Broad Institute Genomics Platform"/>
            <consortium name="The Broad Institute Genome Sequencing Center for Infectious Disease"/>
            <person name="Wu L."/>
            <person name="Ma J."/>
        </authorList>
    </citation>
    <scope>NUCLEOTIDE SEQUENCE [LARGE SCALE GENOMIC DNA]</scope>
    <source>
        <strain evidence="2">CCUG 62982</strain>
    </source>
</reference>
<organism evidence="1 2">
    <name type="scientific">Sphingomonas canadensis</name>
    <dbReference type="NCBI Taxonomy" id="1219257"/>
    <lineage>
        <taxon>Bacteria</taxon>
        <taxon>Pseudomonadati</taxon>
        <taxon>Pseudomonadota</taxon>
        <taxon>Alphaproteobacteria</taxon>
        <taxon>Sphingomonadales</taxon>
        <taxon>Sphingomonadaceae</taxon>
        <taxon>Sphingomonas</taxon>
    </lineage>
</organism>
<dbReference type="RefSeq" id="WP_264946451.1">
    <property type="nucleotide sequence ID" value="NZ_JAPDRA010000014.1"/>
</dbReference>
<name>A0ABW3HDQ7_9SPHN</name>
<keyword evidence="1" id="KW-0378">Hydrolase</keyword>
<proteinExistence type="predicted"/>
<comment type="caution">
    <text evidence="1">The sequence shown here is derived from an EMBL/GenBank/DDBJ whole genome shotgun (WGS) entry which is preliminary data.</text>
</comment>
<evidence type="ECO:0000313" key="1">
    <source>
        <dbReference type="EMBL" id="MFD0948570.1"/>
    </source>
</evidence>
<sequence length="152" mass="15785">MRGPAIAALMLLGACSGPRVTHFDPAGPKPAGIAADARAPFSASVLAGDTLYLAGVLDLDPATRRPGTNAPESARLVMEALKRSVEAAGMTMDDLVWVQVFATDLSSFDDFGAVYSGYFTGPLPARSFVGVAGLMGGARFEVNGIAVRRRRG</sequence>